<dbReference type="Proteomes" id="UP000371041">
    <property type="component" value="Chromosome"/>
</dbReference>
<accession>A0A5Q3QE57</accession>
<dbReference type="EMBL" id="CP045929">
    <property type="protein sequence ID" value="QGK71656.1"/>
    <property type="molecule type" value="Genomic_DNA"/>
</dbReference>
<proteinExistence type="predicted"/>
<evidence type="ECO:0000313" key="3">
    <source>
        <dbReference type="Proteomes" id="UP000371041"/>
    </source>
</evidence>
<keyword evidence="1" id="KW-0472">Membrane</keyword>
<dbReference type="RefSeq" id="WP_154078227.1">
    <property type="nucleotide sequence ID" value="NZ_CP045929.1"/>
</dbReference>
<feature type="transmembrane region" description="Helical" evidence="1">
    <location>
        <begin position="71"/>
        <end position="94"/>
    </location>
</feature>
<dbReference type="AlphaFoldDB" id="A0A5Q3QE57"/>
<dbReference type="KEGG" id="sace:GIY23_20945"/>
<reference evidence="3" key="1">
    <citation type="submission" date="2019-11" db="EMBL/GenBank/DDBJ databases">
        <title>The complete genome sequence of Saccharopolyspora sp. E2A.</title>
        <authorList>
            <person name="Zhang G."/>
        </authorList>
    </citation>
    <scope>NUCLEOTIDE SEQUENCE [LARGE SCALE GENOMIC DNA]</scope>
    <source>
        <strain evidence="3">E2A</strain>
    </source>
</reference>
<keyword evidence="1" id="KW-1133">Transmembrane helix</keyword>
<keyword evidence="1" id="KW-0812">Transmembrane</keyword>
<name>A0A5Q3QE57_9PSEU</name>
<feature type="transmembrane region" description="Helical" evidence="1">
    <location>
        <begin position="106"/>
        <end position="127"/>
    </location>
</feature>
<organism evidence="2 3">
    <name type="scientific">Allosaccharopolyspora coralli</name>
    <dbReference type="NCBI Taxonomy" id="2665642"/>
    <lineage>
        <taxon>Bacteria</taxon>
        <taxon>Bacillati</taxon>
        <taxon>Actinomycetota</taxon>
        <taxon>Actinomycetes</taxon>
        <taxon>Pseudonocardiales</taxon>
        <taxon>Pseudonocardiaceae</taxon>
        <taxon>Allosaccharopolyspora</taxon>
    </lineage>
</organism>
<protein>
    <submittedName>
        <fullName evidence="2">Uncharacterized protein</fullName>
    </submittedName>
</protein>
<evidence type="ECO:0000313" key="2">
    <source>
        <dbReference type="EMBL" id="QGK71656.1"/>
    </source>
</evidence>
<sequence length="176" mass="19024">MNDQLDTSGQRQNDAPEPDAPQVLRLAWWLWIASAAVGVVRAIIQLTDRESLISSLRESAPEMNQDELDQAANAGVLMSLLMAAAVFAIYLLLANKMLRGRNWARVVMAVFCAFSLAGALIVLLGVGSMGLGPVSEAAGVEFDGLDLLISFVVAALDTAVLVLLLRPEANRWYRKT</sequence>
<feature type="transmembrane region" description="Helical" evidence="1">
    <location>
        <begin position="147"/>
        <end position="165"/>
    </location>
</feature>
<gene>
    <name evidence="2" type="ORF">GIY23_20945</name>
</gene>
<evidence type="ECO:0000256" key="1">
    <source>
        <dbReference type="SAM" id="Phobius"/>
    </source>
</evidence>
<keyword evidence="3" id="KW-1185">Reference proteome</keyword>